<dbReference type="InterPro" id="IPR031100">
    <property type="entry name" value="LOG_fam"/>
</dbReference>
<reference evidence="4" key="1">
    <citation type="submission" date="2023-02" db="EMBL/GenBank/DDBJ databases">
        <title>Host association and intracellularity evolved multiple times independently in the Rickettsiales.</title>
        <authorList>
            <person name="Castelli M."/>
            <person name="Nardi T."/>
            <person name="Gammuto L."/>
            <person name="Bellinzona G."/>
            <person name="Sabaneyeva E."/>
            <person name="Potekhin A."/>
            <person name="Serra V."/>
            <person name="Petroni G."/>
            <person name="Sassera D."/>
        </authorList>
    </citation>
    <scope>NUCLEOTIDE SEQUENCE</scope>
    <source>
        <strain evidence="4">USBL-36I1</strain>
    </source>
</reference>
<protein>
    <recommendedName>
        <fullName evidence="3">Cytokinin riboside 5'-monophosphate phosphoribohydrolase</fullName>
        <ecNumber evidence="3">3.2.2.n1</ecNumber>
    </recommendedName>
</protein>
<dbReference type="AlphaFoldDB" id="A0AAE4VMD5"/>
<dbReference type="EMBL" id="JARGYU010000002">
    <property type="protein sequence ID" value="MDZ5761364.1"/>
    <property type="molecule type" value="Genomic_DNA"/>
</dbReference>
<accession>A0AAE4VMD5</accession>
<dbReference type="Proteomes" id="UP001289135">
    <property type="component" value="Unassembled WGS sequence"/>
</dbReference>
<evidence type="ECO:0000256" key="2">
    <source>
        <dbReference type="ARBA" id="ARBA00006763"/>
    </source>
</evidence>
<dbReference type="NCBIfam" id="TIGR00730">
    <property type="entry name" value="Rossman fold protein, TIGR00730 family"/>
    <property type="match status" value="1"/>
</dbReference>
<dbReference type="GO" id="GO:0005829">
    <property type="term" value="C:cytosol"/>
    <property type="evidence" value="ECO:0007669"/>
    <property type="project" value="TreeGrafter"/>
</dbReference>
<dbReference type="GO" id="GO:0008714">
    <property type="term" value="F:AMP nucleosidase activity"/>
    <property type="evidence" value="ECO:0007669"/>
    <property type="project" value="UniProtKB-EC"/>
</dbReference>
<evidence type="ECO:0000256" key="1">
    <source>
        <dbReference type="ARBA" id="ARBA00000274"/>
    </source>
</evidence>
<comment type="similarity">
    <text evidence="2 3">Belongs to the LOG family.</text>
</comment>
<keyword evidence="5" id="KW-1185">Reference proteome</keyword>
<evidence type="ECO:0000256" key="3">
    <source>
        <dbReference type="RuleBase" id="RU363015"/>
    </source>
</evidence>
<evidence type="ECO:0000313" key="5">
    <source>
        <dbReference type="Proteomes" id="UP001289135"/>
    </source>
</evidence>
<sequence>MTKELNQDLTQKHKKYSKIVCVFCGSNNNVDEKYLKLGYDLGVGLAKNHLSMLYGGSNSGIMNSLAQGTIDANGKSIGVFPDKIFGRFELANPNITEMINVPDLFTRKMVMIEKSNAFVILPGGYGTLDEMFEVMNLQSIDLIKKPIIVVNYQGFWNTLIRLLLHIERERFTHRRLTEVYIVSNIDECLSKLNISFQ</sequence>
<evidence type="ECO:0000313" key="4">
    <source>
        <dbReference type="EMBL" id="MDZ5761364.1"/>
    </source>
</evidence>
<dbReference type="InterPro" id="IPR005269">
    <property type="entry name" value="LOG"/>
</dbReference>
<gene>
    <name evidence="4" type="ORF">Lyticum_00537</name>
</gene>
<name>A0AAE4VMD5_9RICK</name>
<dbReference type="GO" id="GO:0009691">
    <property type="term" value="P:cytokinin biosynthetic process"/>
    <property type="evidence" value="ECO:0007669"/>
    <property type="project" value="UniProtKB-UniRule"/>
</dbReference>
<proteinExistence type="inferred from homology"/>
<dbReference type="Gene3D" id="3.40.50.450">
    <property type="match status" value="1"/>
</dbReference>
<organism evidence="4 5">
    <name type="scientific">Lyticum sinuosum</name>
    <dbReference type="NCBI Taxonomy" id="1332059"/>
    <lineage>
        <taxon>Bacteria</taxon>
        <taxon>Pseudomonadati</taxon>
        <taxon>Pseudomonadota</taxon>
        <taxon>Alphaproteobacteria</taxon>
        <taxon>Rickettsiales</taxon>
        <taxon>Lyticum</taxon>
    </lineage>
</organism>
<dbReference type="PANTHER" id="PTHR31223:SF70">
    <property type="entry name" value="LOG FAMILY PROTEIN YJL055W"/>
    <property type="match status" value="1"/>
</dbReference>
<dbReference type="PANTHER" id="PTHR31223">
    <property type="entry name" value="LOG FAMILY PROTEIN YJL055W"/>
    <property type="match status" value="1"/>
</dbReference>
<dbReference type="SUPFAM" id="SSF102405">
    <property type="entry name" value="MCP/YpsA-like"/>
    <property type="match status" value="1"/>
</dbReference>
<dbReference type="RefSeq" id="WP_322498793.1">
    <property type="nucleotide sequence ID" value="NZ_JARGYU010000002.1"/>
</dbReference>
<keyword evidence="3" id="KW-0203">Cytokinin biosynthesis</keyword>
<comment type="catalytic activity">
    <reaction evidence="1">
        <text>AMP + H2O = D-ribose 5-phosphate + adenine</text>
        <dbReference type="Rhea" id="RHEA:20129"/>
        <dbReference type="ChEBI" id="CHEBI:15377"/>
        <dbReference type="ChEBI" id="CHEBI:16708"/>
        <dbReference type="ChEBI" id="CHEBI:78346"/>
        <dbReference type="ChEBI" id="CHEBI:456215"/>
        <dbReference type="EC" id="3.2.2.4"/>
    </reaction>
</comment>
<keyword evidence="3" id="KW-0378">Hydrolase</keyword>
<dbReference type="Pfam" id="PF03641">
    <property type="entry name" value="Lysine_decarbox"/>
    <property type="match status" value="1"/>
</dbReference>
<dbReference type="EC" id="3.2.2.n1" evidence="3"/>
<comment type="caution">
    <text evidence="4">The sequence shown here is derived from an EMBL/GenBank/DDBJ whole genome shotgun (WGS) entry which is preliminary data.</text>
</comment>